<dbReference type="CDD" id="cd02440">
    <property type="entry name" value="AdoMet_MTases"/>
    <property type="match status" value="1"/>
</dbReference>
<protein>
    <submittedName>
        <fullName evidence="4">Methyltransferase small domain protein</fullName>
    </submittedName>
</protein>
<keyword evidence="1 4" id="KW-0489">Methyltransferase</keyword>
<dbReference type="Gene3D" id="3.40.50.150">
    <property type="entry name" value="Vaccinia Virus protein VP39"/>
    <property type="match status" value="1"/>
</dbReference>
<keyword evidence="4" id="KW-0808">Transferase</keyword>
<dbReference type="Proteomes" id="UP000215590">
    <property type="component" value="Unassembled WGS sequence"/>
</dbReference>
<dbReference type="GO" id="GO:0003676">
    <property type="term" value="F:nucleic acid binding"/>
    <property type="evidence" value="ECO:0007669"/>
    <property type="project" value="InterPro"/>
</dbReference>
<dbReference type="InterPro" id="IPR007848">
    <property type="entry name" value="Small_mtfrase_dom"/>
</dbReference>
<organism evidence="4 5">
    <name type="scientific">Brucella thiophenivorans</name>
    <dbReference type="NCBI Taxonomy" id="571255"/>
    <lineage>
        <taxon>Bacteria</taxon>
        <taxon>Pseudomonadati</taxon>
        <taxon>Pseudomonadota</taxon>
        <taxon>Alphaproteobacteria</taxon>
        <taxon>Hyphomicrobiales</taxon>
        <taxon>Brucellaceae</taxon>
        <taxon>Brucella/Ochrobactrum group</taxon>
        <taxon>Brucella</taxon>
    </lineage>
</organism>
<dbReference type="Pfam" id="PF05175">
    <property type="entry name" value="MTS"/>
    <property type="match status" value="1"/>
</dbReference>
<evidence type="ECO:0000256" key="1">
    <source>
        <dbReference type="ARBA" id="ARBA00022603"/>
    </source>
</evidence>
<dbReference type="RefSeq" id="WP_094507467.1">
    <property type="nucleotide sequence ID" value="NZ_JBHEEK010000023.1"/>
</dbReference>
<reference evidence="4 5" key="1">
    <citation type="submission" date="2017-07" db="EMBL/GenBank/DDBJ databases">
        <title>Phylogenetic study on the rhizospheric bacterium Ochrobactrum sp. A44.</title>
        <authorList>
            <person name="Krzyzanowska D.M."/>
            <person name="Ossowicki A."/>
            <person name="Rajewska M."/>
            <person name="Maciag T."/>
            <person name="Kaczynski Z."/>
            <person name="Czerwicka M."/>
            <person name="Jafra S."/>
        </authorList>
    </citation>
    <scope>NUCLEOTIDE SEQUENCE [LARGE SCALE GENOMIC DNA]</scope>
    <source>
        <strain evidence="4 5">DSM 7216</strain>
    </source>
</reference>
<feature type="domain" description="Methyltransferase small" evidence="3">
    <location>
        <begin position="65"/>
        <end position="152"/>
    </location>
</feature>
<dbReference type="AlphaFoldDB" id="A0A256FS57"/>
<comment type="caution">
    <text evidence="4">The sequence shown here is derived from an EMBL/GenBank/DDBJ whole genome shotgun (WGS) entry which is preliminary data.</text>
</comment>
<dbReference type="InterPro" id="IPR002052">
    <property type="entry name" value="DNA_methylase_N6_adenine_CS"/>
</dbReference>
<gene>
    <name evidence="4" type="ORF">CEV31_4315</name>
</gene>
<name>A0A256FS57_9HYPH</name>
<accession>A0A256FS57</accession>
<dbReference type="SUPFAM" id="SSF53335">
    <property type="entry name" value="S-adenosyl-L-methionine-dependent methyltransferases"/>
    <property type="match status" value="1"/>
</dbReference>
<dbReference type="PROSITE" id="PS00092">
    <property type="entry name" value="N6_MTASE"/>
    <property type="match status" value="1"/>
</dbReference>
<dbReference type="InterPro" id="IPR029063">
    <property type="entry name" value="SAM-dependent_MTases_sf"/>
</dbReference>
<evidence type="ECO:0000259" key="3">
    <source>
        <dbReference type="Pfam" id="PF05175"/>
    </source>
</evidence>
<keyword evidence="5" id="KW-1185">Reference proteome</keyword>
<sequence>MAKLTKAQTKAHNEAVKILTKDKLSNDEIEFVYENWNEGAERSVSEIGAFFTPVDFACDFSLEVGSGKIIDLCAGIGVLSHFVSQRQFYSEVKAEITCVEQNYKFVEIGKKLLPHARWIHADVLDYRELLENELKGEKFDYAISNPPFGKIKRTGNAPRYSGGEFEFHVMDIAAELADYGAFIVPQQSANFSYSGKRFFENLKSGRGVDFGDQTGWNMTAGVGIDTSVHANDWKNTRIVCEVVNIDYQEDRAEKRRKLDNLQMRHCSITPIQKIPEQIALF</sequence>
<proteinExistence type="predicted"/>
<dbReference type="GO" id="GO:0032259">
    <property type="term" value="P:methylation"/>
    <property type="evidence" value="ECO:0007669"/>
    <property type="project" value="UniProtKB-KW"/>
</dbReference>
<evidence type="ECO:0000256" key="2">
    <source>
        <dbReference type="ARBA" id="ARBA00022691"/>
    </source>
</evidence>
<evidence type="ECO:0000313" key="5">
    <source>
        <dbReference type="Proteomes" id="UP000215590"/>
    </source>
</evidence>
<dbReference type="GO" id="GO:0008170">
    <property type="term" value="F:N-methyltransferase activity"/>
    <property type="evidence" value="ECO:0007669"/>
    <property type="project" value="UniProtKB-ARBA"/>
</dbReference>
<dbReference type="OrthoDB" id="9814088at2"/>
<keyword evidence="2" id="KW-0949">S-adenosyl-L-methionine</keyword>
<dbReference type="EMBL" id="NNRJ01000031">
    <property type="protein sequence ID" value="OYR17588.1"/>
    <property type="molecule type" value="Genomic_DNA"/>
</dbReference>
<evidence type="ECO:0000313" key="4">
    <source>
        <dbReference type="EMBL" id="OYR17588.1"/>
    </source>
</evidence>
<dbReference type="GO" id="GO:0008757">
    <property type="term" value="F:S-adenosylmethionine-dependent methyltransferase activity"/>
    <property type="evidence" value="ECO:0007669"/>
    <property type="project" value="UniProtKB-ARBA"/>
</dbReference>